<dbReference type="AlphaFoldDB" id="A0A3A1Y5G4"/>
<dbReference type="GO" id="GO:0003677">
    <property type="term" value="F:DNA binding"/>
    <property type="evidence" value="ECO:0007669"/>
    <property type="project" value="UniProtKB-KW"/>
</dbReference>
<dbReference type="InterPro" id="IPR037068">
    <property type="entry name" value="DNA_primase_core_N_sf"/>
</dbReference>
<dbReference type="PANTHER" id="PTHR30313:SF2">
    <property type="entry name" value="DNA PRIMASE"/>
    <property type="match status" value="1"/>
</dbReference>
<dbReference type="HAMAP" id="MF_00974">
    <property type="entry name" value="DNA_primase_DnaG"/>
    <property type="match status" value="1"/>
</dbReference>
<evidence type="ECO:0000256" key="8">
    <source>
        <dbReference type="ARBA" id="ARBA00022833"/>
    </source>
</evidence>
<sequence>MNADNSQGFIKPTFIEEIQEKAVLSDVIGRYVKLEKTGSHKWKGCCPFHNEKTPSFHIDDDRAVYHCFGCGAKGNVLTFLRNHNGLNFKDAVKELANLLGMPVEYQEDGRSEKDKELAQARRLSLQIDQKILQEVAEFYQYQLQHNQGAVDYLVSRGMTEDMANLYFLGYAPANNAVLHYYNSLVAQGKSPVPDPLTHLLNVDVLRKSSQGEGYYDTYRERIVFPIFNLNGDIVGFGGRILNNSKSKAKYINPSNTSTLYDKSKELYGLYQVVQAHRINRAKIERIILVEGYLDVISLSQFGIFQGVAASGTAIAQGQLQQIFKYTTNLVCCFDGDSAGYKAAAQAARNVLGILSDEYTVQFAFLSDGEDPDSYLKKYGPQSYDQFLRHKTIGLIDYLIEHTLSSLEQKNTAPSEIERFALSQLGYYYAQISAVAYRNDLVNKVIRRFNLDHAALMAQFAQAKDLYEQEQEEDRLRFANQQRYRQEQTQVVTQVAPASTPNKVSQEPKQEQEPVSRTPVVNTSNPYGYGYRRQEDQPQTKRKKRDPSQVSAAGKSMLAQATGQNLGREYGRRNKEPERQVNLQQIQTFTQASEQDPLKARVNAFASQIQQRSQAHAMRKAIEHSVRDSQNSEFRISYIHAFRELLASAYTPEERQANQESLTNQLWDKFKDQAIQNINYRLLLQRTALAKGRQIKHKLEFTQEAVEAEILRIAKEVHAQSVAYNIPLTKFIAQQGLPQVDSATPKELQPLEKEYLANQIEQTKQELKLRFDYKDIYYHGLVIQIEPLVYANPDALEPIKGFLQAARRYENRILTLISWYYQRPIVAISSMLSYITVFSLPCFTFFNHLHFALATVRDKLKDGLISEEQASEEVRQVVEANYNRYLERHFGEFAHNLVEFTPDDAPYIFNKGMQETYTNFVYSICRLGQVYLQTYAEQINNVNVEMTYLRSLEKLLQYDLQRLQQKENTISSEQKANLQRAQTFLNDYDRLQMQQHSYLISYISPANPQPMPGYDLMKLGQYDAPLWSSLHPETDLFSLTSMRVQASRVERLRENETVRVLKVKDSNAYQESLKAKRLSQGVSDAQALELHLSQDVDVPLEQLKQQFKQSTQVPELVAPQEGQTSQAELKQAFATLEEDEDFSLSQSPEAYAPQLNQTLEQDPSSQVEGKAEDNTFVVAEQELTNQAQEQEPTTQAQEQEPTTQAQEQGQEILVQAEPQVPEDLLAYDLNNLDPESYFVSEDQQDYIPYSDEEAQAYFDSMAWEQEQGNNFDPDAYK</sequence>
<dbReference type="GO" id="GO:0008270">
    <property type="term" value="F:zinc ion binding"/>
    <property type="evidence" value="ECO:0007669"/>
    <property type="project" value="UniProtKB-UniRule"/>
</dbReference>
<evidence type="ECO:0000256" key="10">
    <source>
        <dbReference type="ARBA" id="ARBA00023125"/>
    </source>
</evidence>
<evidence type="ECO:0000256" key="9">
    <source>
        <dbReference type="ARBA" id="ARBA00022842"/>
    </source>
</evidence>
<dbReference type="InterPro" id="IPR013264">
    <property type="entry name" value="DNAG_N"/>
</dbReference>
<proteinExistence type="inferred from homology"/>
<dbReference type="EC" id="2.7.7.101" evidence="12"/>
<gene>
    <name evidence="12 15" type="primary">dnaG</name>
    <name evidence="15" type="ORF">CJP74_01845</name>
</gene>
<dbReference type="InterPro" id="IPR006295">
    <property type="entry name" value="DNA_primase_DnaG"/>
</dbReference>
<feature type="compositionally biased region" description="Polar residues" evidence="13">
    <location>
        <begin position="488"/>
        <end position="504"/>
    </location>
</feature>
<dbReference type="InterPro" id="IPR030846">
    <property type="entry name" value="DnaG_bac"/>
</dbReference>
<keyword evidence="5 12" id="KW-0235">DNA replication</keyword>
<keyword evidence="6 12" id="KW-0479">Metal-binding</keyword>
<evidence type="ECO:0000256" key="6">
    <source>
        <dbReference type="ARBA" id="ARBA00022723"/>
    </source>
</evidence>
<dbReference type="InterPro" id="IPR034151">
    <property type="entry name" value="TOPRIM_DnaG_bac"/>
</dbReference>
<comment type="function">
    <text evidence="12">RNA polymerase that catalyzes the synthesis of short RNA molecules used as primers for DNA polymerase during DNA replication.</text>
</comment>
<evidence type="ECO:0000256" key="4">
    <source>
        <dbReference type="ARBA" id="ARBA00022695"/>
    </source>
</evidence>
<evidence type="ECO:0000259" key="14">
    <source>
        <dbReference type="PROSITE" id="PS50880"/>
    </source>
</evidence>
<keyword evidence="9" id="KW-0460">Magnesium</keyword>
<dbReference type="FunFam" id="3.90.580.10:FF:000001">
    <property type="entry name" value="DNA primase"/>
    <property type="match status" value="1"/>
</dbReference>
<comment type="domain">
    <text evidence="12">Contains an N-terminal zinc-binding domain, a central core domain that contains the primase activity, and a C-terminal DnaB-binding domain.</text>
</comment>
<dbReference type="SMART" id="SM00400">
    <property type="entry name" value="ZnF_CHCC"/>
    <property type="match status" value="1"/>
</dbReference>
<organism evidence="15 16">
    <name type="scientific">Psittacicella melopsittaci</name>
    <dbReference type="NCBI Taxonomy" id="2028576"/>
    <lineage>
        <taxon>Bacteria</taxon>
        <taxon>Pseudomonadati</taxon>
        <taxon>Pseudomonadota</taxon>
        <taxon>Gammaproteobacteria</taxon>
        <taxon>Pasteurellales</taxon>
        <taxon>Psittacicellaceae</taxon>
        <taxon>Psittacicella</taxon>
    </lineage>
</organism>
<keyword evidence="3 12" id="KW-0808">Transferase</keyword>
<dbReference type="CDD" id="cd03364">
    <property type="entry name" value="TOPRIM_DnaG_primases"/>
    <property type="match status" value="1"/>
</dbReference>
<dbReference type="GO" id="GO:0000428">
    <property type="term" value="C:DNA-directed RNA polymerase complex"/>
    <property type="evidence" value="ECO:0007669"/>
    <property type="project" value="UniProtKB-KW"/>
</dbReference>
<evidence type="ECO:0000256" key="3">
    <source>
        <dbReference type="ARBA" id="ARBA00022679"/>
    </source>
</evidence>
<keyword evidence="4 12" id="KW-0548">Nucleotidyltransferase</keyword>
<evidence type="ECO:0000256" key="1">
    <source>
        <dbReference type="ARBA" id="ARBA00022478"/>
    </source>
</evidence>
<dbReference type="InterPro" id="IPR050219">
    <property type="entry name" value="DnaG_primase"/>
</dbReference>
<dbReference type="FunFam" id="3.40.1360.10:FF:000002">
    <property type="entry name" value="DNA primase"/>
    <property type="match status" value="1"/>
</dbReference>
<keyword evidence="16" id="KW-1185">Reference proteome</keyword>
<dbReference type="NCBIfam" id="TIGR01391">
    <property type="entry name" value="dnaG"/>
    <property type="match status" value="1"/>
</dbReference>
<feature type="zinc finger region" description="CHC2-type" evidence="12">
    <location>
        <begin position="46"/>
        <end position="70"/>
    </location>
</feature>
<evidence type="ECO:0000256" key="11">
    <source>
        <dbReference type="ARBA" id="ARBA00023163"/>
    </source>
</evidence>
<dbReference type="Proteomes" id="UP000266258">
    <property type="component" value="Unassembled WGS sequence"/>
</dbReference>
<evidence type="ECO:0000256" key="7">
    <source>
        <dbReference type="ARBA" id="ARBA00022771"/>
    </source>
</evidence>
<evidence type="ECO:0000256" key="12">
    <source>
        <dbReference type="HAMAP-Rule" id="MF_00974"/>
    </source>
</evidence>
<evidence type="ECO:0000256" key="13">
    <source>
        <dbReference type="SAM" id="MobiDB-lite"/>
    </source>
</evidence>
<dbReference type="EMBL" id="NRJH01000014">
    <property type="protein sequence ID" value="RIY33493.1"/>
    <property type="molecule type" value="Genomic_DNA"/>
</dbReference>
<feature type="domain" description="Toprim" evidence="14">
    <location>
        <begin position="284"/>
        <end position="366"/>
    </location>
</feature>
<dbReference type="PROSITE" id="PS50880">
    <property type="entry name" value="TOPRIM"/>
    <property type="match status" value="1"/>
</dbReference>
<dbReference type="SUPFAM" id="SSF57783">
    <property type="entry name" value="Zinc beta-ribbon"/>
    <property type="match status" value="1"/>
</dbReference>
<keyword evidence="8 12" id="KW-0862">Zinc</keyword>
<dbReference type="GO" id="GO:0006269">
    <property type="term" value="P:DNA replication, synthesis of primer"/>
    <property type="evidence" value="ECO:0007669"/>
    <property type="project" value="UniProtKB-UniRule"/>
</dbReference>
<dbReference type="SMART" id="SM00493">
    <property type="entry name" value="TOPRIM"/>
    <property type="match status" value="1"/>
</dbReference>
<accession>A0A3A1Y5G4</accession>
<reference evidence="15 16" key="1">
    <citation type="submission" date="2017-08" db="EMBL/GenBank/DDBJ databases">
        <title>Reclassification of Bisgaard taxon 37 and 44.</title>
        <authorList>
            <person name="Christensen H."/>
        </authorList>
    </citation>
    <scope>NUCLEOTIDE SEQUENCE [LARGE SCALE GENOMIC DNA]</scope>
    <source>
        <strain evidence="15 16">B96_4</strain>
    </source>
</reference>
<keyword evidence="10 12" id="KW-0238">DNA-binding</keyword>
<keyword evidence="1 12" id="KW-0240">DNA-directed RNA polymerase</keyword>
<dbReference type="InterPro" id="IPR006171">
    <property type="entry name" value="TOPRIM_dom"/>
</dbReference>
<comment type="subunit">
    <text evidence="12">Monomer. Interacts with DnaB.</text>
</comment>
<keyword evidence="7 12" id="KW-0863">Zinc-finger</keyword>
<dbReference type="InterPro" id="IPR036977">
    <property type="entry name" value="DNA_primase_Znf_CHC2"/>
</dbReference>
<feature type="compositionally biased region" description="Low complexity" evidence="13">
    <location>
        <begin position="1185"/>
        <end position="1207"/>
    </location>
</feature>
<dbReference type="Pfam" id="PF01807">
    <property type="entry name" value="Zn_ribbon_DnaG"/>
    <property type="match status" value="1"/>
</dbReference>
<evidence type="ECO:0000256" key="2">
    <source>
        <dbReference type="ARBA" id="ARBA00022515"/>
    </source>
</evidence>
<evidence type="ECO:0000313" key="16">
    <source>
        <dbReference type="Proteomes" id="UP000266258"/>
    </source>
</evidence>
<dbReference type="InterPro" id="IPR002694">
    <property type="entry name" value="Znf_CHC2"/>
</dbReference>
<dbReference type="Gene3D" id="3.90.980.10">
    <property type="entry name" value="DNA primase, catalytic core, N-terminal domain"/>
    <property type="match status" value="1"/>
</dbReference>
<comment type="similarity">
    <text evidence="12">Belongs to the DnaG primase family.</text>
</comment>
<feature type="compositionally biased region" description="Polar residues" evidence="13">
    <location>
        <begin position="514"/>
        <end position="525"/>
    </location>
</feature>
<comment type="cofactor">
    <cofactor evidence="12">
        <name>Zn(2+)</name>
        <dbReference type="ChEBI" id="CHEBI:29105"/>
    </cofactor>
    <text evidence="12">Binds 1 zinc ion per monomer.</text>
</comment>
<protein>
    <recommendedName>
        <fullName evidence="12">DNA primase</fullName>
        <ecNumber evidence="12">2.7.7.101</ecNumber>
    </recommendedName>
</protein>
<dbReference type="GO" id="GO:1990077">
    <property type="term" value="C:primosome complex"/>
    <property type="evidence" value="ECO:0007669"/>
    <property type="project" value="UniProtKB-KW"/>
</dbReference>
<dbReference type="Gene3D" id="3.90.580.10">
    <property type="entry name" value="Zinc finger, CHC2-type domain"/>
    <property type="match status" value="1"/>
</dbReference>
<evidence type="ECO:0000313" key="15">
    <source>
        <dbReference type="EMBL" id="RIY33493.1"/>
    </source>
</evidence>
<comment type="catalytic activity">
    <reaction evidence="12">
        <text>ssDNA + n NTP = ssDNA/pppN(pN)n-1 hybrid + (n-1) diphosphate.</text>
        <dbReference type="EC" id="2.7.7.101"/>
    </reaction>
</comment>
<dbReference type="OrthoDB" id="9803773at2"/>
<dbReference type="SUPFAM" id="SSF56731">
    <property type="entry name" value="DNA primase core"/>
    <property type="match status" value="1"/>
</dbReference>
<comment type="caution">
    <text evidence="15">The sequence shown here is derived from an EMBL/GenBank/DDBJ whole genome shotgun (WGS) entry which is preliminary data.</text>
</comment>
<dbReference type="GO" id="GO:0003899">
    <property type="term" value="F:DNA-directed RNA polymerase activity"/>
    <property type="evidence" value="ECO:0007669"/>
    <property type="project" value="UniProtKB-UniRule"/>
</dbReference>
<dbReference type="RefSeq" id="WP_119496578.1">
    <property type="nucleotide sequence ID" value="NZ_NRJH01000014.1"/>
</dbReference>
<feature type="region of interest" description="Disordered" evidence="13">
    <location>
        <begin position="488"/>
        <end position="566"/>
    </location>
</feature>
<dbReference type="GO" id="GO:0005737">
    <property type="term" value="C:cytoplasm"/>
    <property type="evidence" value="ECO:0007669"/>
    <property type="project" value="TreeGrafter"/>
</dbReference>
<keyword evidence="2 12" id="KW-0639">Primosome</keyword>
<feature type="region of interest" description="Disordered" evidence="13">
    <location>
        <begin position="1184"/>
        <end position="1207"/>
    </location>
</feature>
<dbReference type="Pfam" id="PF08275">
    <property type="entry name" value="DNAG_N"/>
    <property type="match status" value="1"/>
</dbReference>
<keyword evidence="11 12" id="KW-0804">Transcription</keyword>
<evidence type="ECO:0000256" key="5">
    <source>
        <dbReference type="ARBA" id="ARBA00022705"/>
    </source>
</evidence>
<dbReference type="Gene3D" id="3.40.1360.10">
    <property type="match status" value="1"/>
</dbReference>
<name>A0A3A1Y5G4_9GAMM</name>
<dbReference type="PANTHER" id="PTHR30313">
    <property type="entry name" value="DNA PRIMASE"/>
    <property type="match status" value="1"/>
</dbReference>
<dbReference type="Pfam" id="PF13155">
    <property type="entry name" value="Toprim_2"/>
    <property type="match status" value="1"/>
</dbReference>